<dbReference type="EMBL" id="JAACFV010000226">
    <property type="protein sequence ID" value="KAF7502703.1"/>
    <property type="molecule type" value="Genomic_DNA"/>
</dbReference>
<evidence type="ECO:0000313" key="2">
    <source>
        <dbReference type="Proteomes" id="UP000606974"/>
    </source>
</evidence>
<keyword evidence="2" id="KW-1185">Reference proteome</keyword>
<gene>
    <name evidence="1" type="ORF">GJ744_005242</name>
</gene>
<proteinExistence type="predicted"/>
<dbReference type="Proteomes" id="UP000606974">
    <property type="component" value="Unassembled WGS sequence"/>
</dbReference>
<accession>A0A8H7A5V1</accession>
<name>A0A8H7A5V1_9EURO</name>
<protein>
    <submittedName>
        <fullName evidence="1">Uncharacterized protein</fullName>
    </submittedName>
</protein>
<dbReference type="OrthoDB" id="3001700at2759"/>
<comment type="caution">
    <text evidence="1">The sequence shown here is derived from an EMBL/GenBank/DDBJ whole genome shotgun (WGS) entry which is preliminary data.</text>
</comment>
<evidence type="ECO:0000313" key="1">
    <source>
        <dbReference type="EMBL" id="KAF7502703.1"/>
    </source>
</evidence>
<reference evidence="1" key="1">
    <citation type="submission" date="2020-02" db="EMBL/GenBank/DDBJ databases">
        <authorList>
            <person name="Palmer J.M."/>
        </authorList>
    </citation>
    <scope>NUCLEOTIDE SEQUENCE</scope>
    <source>
        <strain evidence="1">EPUS1.4</strain>
        <tissue evidence="1">Thallus</tissue>
    </source>
</reference>
<sequence length="100" mass="10983">MMEWVKNTYNKLYETWVPWLEDKYLAWFGENKTSYVAKDNLSKTKITGDKNVDALQDGVNDGVGGQLGKDGLLEGVGKLGSKEVLSRSERGGKGEGGNVL</sequence>
<organism evidence="1 2">
    <name type="scientific">Endocarpon pusillum</name>
    <dbReference type="NCBI Taxonomy" id="364733"/>
    <lineage>
        <taxon>Eukaryota</taxon>
        <taxon>Fungi</taxon>
        <taxon>Dikarya</taxon>
        <taxon>Ascomycota</taxon>
        <taxon>Pezizomycotina</taxon>
        <taxon>Eurotiomycetes</taxon>
        <taxon>Chaetothyriomycetidae</taxon>
        <taxon>Verrucariales</taxon>
        <taxon>Verrucariaceae</taxon>
        <taxon>Endocarpon</taxon>
    </lineage>
</organism>
<dbReference type="AlphaFoldDB" id="A0A8H7A5V1"/>